<reference evidence="2" key="1">
    <citation type="submission" date="2017-06" db="EMBL/GenBank/DDBJ databases">
        <authorList>
            <person name="Varghese N."/>
            <person name="Submissions S."/>
        </authorList>
    </citation>
    <scope>NUCLEOTIDE SEQUENCE [LARGE SCALE GENOMIC DNA]</scope>
    <source>
        <strain evidence="2">5C</strain>
    </source>
</reference>
<evidence type="ECO:0000313" key="2">
    <source>
        <dbReference type="Proteomes" id="UP000198480"/>
    </source>
</evidence>
<dbReference type="Proteomes" id="UP000198480">
    <property type="component" value="Unassembled WGS sequence"/>
</dbReference>
<evidence type="ECO:0008006" key="3">
    <source>
        <dbReference type="Google" id="ProtNLM"/>
    </source>
</evidence>
<gene>
    <name evidence="1" type="ORF">SAMN06295967_11262</name>
</gene>
<sequence length="690" mass="80614">MKKTIIYLFVASITLFSCQKEMDFPFTDPNFSPPLLGSINENGAEFTCEVYETGNLPILEYGFMYSTLAVPRPLNSEIISTSGKPDKKFSRQANYALRQGERYYVVSFVRNEKGYVFSEAIPFDSKGSLGFQITDVIIPEPLYFGDTIHFNGNGFSRIFDKYRIKLDDSIDLFPLEVSENGFKAIFPKSYLQLQSAFTMNQLNFKIKIDDKELQVSKTFTFRDPLINNVNPQTYNFNDEIIITGKYLLSDFIYLYTYENEEQIYYSVNYKSEDTIKISAPSRLPNPNPTVNFFIRNKTYLAENLFKLNPSELNPNQNFKILSTQYFTLEGFNFNEKWENSIWIDKKIDASNYFSIRYIDDQKLEMYSYNNYYQNKAPILNRTFELSVKSLGAFSQNSANLTLLNPTLPFLNLPEYLLKTDINDKRRIKYLQFEDKVLALSKNLLYQFYPFDKSFKKLTFNHSTPQNIDLGNLFTKKTDDGRAIIGSADFNMSQNTFRFDLFDPKDNSLSTLQDFPNLIKYINGVAFSNGKLRLSITTQKDQKLFNESWVLDLEKNEWSKISDLDSQNFYIGFKYNSQSYAFHGNEYGRLSLKKLNESTEEWGPEIEYFGNIGIPKSSEVLIIDQKAYVYTSMMYLLIFDMQKMQLEKIVHRSIGIPIYTSFDYNYTFAIDSKVYYNLDDRILMELDLEYL</sequence>
<dbReference type="SUPFAM" id="SSF50965">
    <property type="entry name" value="Galactose oxidase, central domain"/>
    <property type="match status" value="1"/>
</dbReference>
<proteinExistence type="predicted"/>
<name>A0A239FDX4_9BACT</name>
<protein>
    <recommendedName>
        <fullName evidence="3">IPT/TIG domain-containing protein</fullName>
    </recommendedName>
</protein>
<dbReference type="EMBL" id="FZOK01000012">
    <property type="protein sequence ID" value="SNS54951.1"/>
    <property type="molecule type" value="Genomic_DNA"/>
</dbReference>
<accession>A0A239FDX4</accession>
<dbReference type="PROSITE" id="PS51257">
    <property type="entry name" value="PROKAR_LIPOPROTEIN"/>
    <property type="match status" value="1"/>
</dbReference>
<evidence type="ECO:0000313" key="1">
    <source>
        <dbReference type="EMBL" id="SNS54951.1"/>
    </source>
</evidence>
<dbReference type="InterPro" id="IPR011043">
    <property type="entry name" value="Gal_Oxase/kelch_b-propeller"/>
</dbReference>
<keyword evidence="2" id="KW-1185">Reference proteome</keyword>
<dbReference type="AlphaFoldDB" id="A0A239FDX4"/>
<dbReference type="RefSeq" id="WP_089241591.1">
    <property type="nucleotide sequence ID" value="NZ_FZOK01000012.1"/>
</dbReference>
<organism evidence="1 2">
    <name type="scientific">Belliella buryatensis</name>
    <dbReference type="NCBI Taxonomy" id="1500549"/>
    <lineage>
        <taxon>Bacteria</taxon>
        <taxon>Pseudomonadati</taxon>
        <taxon>Bacteroidota</taxon>
        <taxon>Cytophagia</taxon>
        <taxon>Cytophagales</taxon>
        <taxon>Cyclobacteriaceae</taxon>
        <taxon>Belliella</taxon>
    </lineage>
</organism>